<dbReference type="EMBL" id="CAHJWF010000047">
    <property type="protein sequence ID" value="CAB5497546.1"/>
    <property type="molecule type" value="Genomic_DNA"/>
</dbReference>
<evidence type="ECO:0000313" key="2">
    <source>
        <dbReference type="EMBL" id="CAB5498621.1"/>
    </source>
</evidence>
<name>A0ABM8M655_9GAMM</name>
<dbReference type="EMBL" id="CAHJWF010000094">
    <property type="protein sequence ID" value="CAB5498621.1"/>
    <property type="molecule type" value="Genomic_DNA"/>
</dbReference>
<protein>
    <submittedName>
        <fullName evidence="3">Uncharacterized protein</fullName>
    </submittedName>
</protein>
<proteinExistence type="predicted"/>
<evidence type="ECO:0000313" key="3">
    <source>
        <dbReference type="EMBL" id="CAB5499788.1"/>
    </source>
</evidence>
<dbReference type="Proteomes" id="UP000626656">
    <property type="component" value="Unassembled WGS sequence"/>
</dbReference>
<organism evidence="3 4">
    <name type="scientific">Bathymodiolus thermophilus thioautotrophic gill symbiont</name>
    <dbReference type="NCBI Taxonomy" id="2360"/>
    <lineage>
        <taxon>Bacteria</taxon>
        <taxon>Pseudomonadati</taxon>
        <taxon>Pseudomonadota</taxon>
        <taxon>Gammaproteobacteria</taxon>
        <taxon>sulfur-oxidizing symbionts</taxon>
    </lineage>
</organism>
<reference evidence="3 4" key="1">
    <citation type="submission" date="2020-05" db="EMBL/GenBank/DDBJ databases">
        <authorList>
            <person name="Petersen J."/>
            <person name="Sayavedra L."/>
        </authorList>
    </citation>
    <scope>NUCLEOTIDE SEQUENCE [LARGE SCALE GENOMIC DNA]</scope>
    <source>
        <strain evidence="3">B azoricus SOX ET2 1586I</strain>
    </source>
</reference>
<keyword evidence="4" id="KW-1185">Reference proteome</keyword>
<dbReference type="EMBL" id="CAHJWF010000144">
    <property type="protein sequence ID" value="CAB5499788.1"/>
    <property type="molecule type" value="Genomic_DNA"/>
</dbReference>
<accession>A0ABM8M655</accession>
<gene>
    <name evidence="1" type="ORF">AZO1586I_193</name>
    <name evidence="2" type="ORF">AZO1586I_364</name>
    <name evidence="3" type="ORF">AZO1586I_550</name>
</gene>
<comment type="caution">
    <text evidence="3">The sequence shown here is derived from an EMBL/GenBank/DDBJ whole genome shotgun (WGS) entry which is preliminary data.</text>
</comment>
<evidence type="ECO:0000313" key="4">
    <source>
        <dbReference type="Proteomes" id="UP000626656"/>
    </source>
</evidence>
<dbReference type="RefSeq" id="WP_202776042.1">
    <property type="nucleotide sequence ID" value="NZ_CAHJWF010000047.1"/>
</dbReference>
<evidence type="ECO:0000313" key="1">
    <source>
        <dbReference type="EMBL" id="CAB5497546.1"/>
    </source>
</evidence>
<sequence>METYQIAYLSMDWGKYSHLKSKLDALDIDCTKWTDENGVEMIEIDAQSQGSLEILHELEIINQYLHNELIHKVQTVFLS</sequence>